<dbReference type="PANTHER" id="PTHR43586">
    <property type="entry name" value="CYSTEINE DESULFURASE"/>
    <property type="match status" value="1"/>
</dbReference>
<dbReference type="PANTHER" id="PTHR43586:SF15">
    <property type="entry name" value="BLR3095 PROTEIN"/>
    <property type="match status" value="1"/>
</dbReference>
<dbReference type="Gene3D" id="3.90.1150.10">
    <property type="entry name" value="Aspartate Aminotransferase, domain 1"/>
    <property type="match status" value="1"/>
</dbReference>
<accession>A0A9X2J0X7</accession>
<proteinExistence type="predicted"/>
<dbReference type="InterPro" id="IPR015424">
    <property type="entry name" value="PyrdxlP-dep_Trfase"/>
</dbReference>
<gene>
    <name evidence="1" type="ORF">NDR86_23190</name>
</gene>
<organism evidence="1 2">
    <name type="scientific">Nocardia pulmonis</name>
    <dbReference type="NCBI Taxonomy" id="2951408"/>
    <lineage>
        <taxon>Bacteria</taxon>
        <taxon>Bacillati</taxon>
        <taxon>Actinomycetota</taxon>
        <taxon>Actinomycetes</taxon>
        <taxon>Mycobacteriales</taxon>
        <taxon>Nocardiaceae</taxon>
        <taxon>Nocardia</taxon>
    </lineage>
</organism>
<evidence type="ECO:0000313" key="2">
    <source>
        <dbReference type="Proteomes" id="UP001139157"/>
    </source>
</evidence>
<dbReference type="RefSeq" id="WP_251914698.1">
    <property type="nucleotide sequence ID" value="NZ_JAMRXG010000010.1"/>
</dbReference>
<dbReference type="AlphaFoldDB" id="A0A9X2J0X7"/>
<dbReference type="SUPFAM" id="SSF53383">
    <property type="entry name" value="PLP-dependent transferases"/>
    <property type="match status" value="1"/>
</dbReference>
<dbReference type="EMBL" id="JAMRXG010000010">
    <property type="protein sequence ID" value="MCM6776396.1"/>
    <property type="molecule type" value="Genomic_DNA"/>
</dbReference>
<protein>
    <recommendedName>
        <fullName evidence="3">Kynureninase</fullName>
    </recommendedName>
</protein>
<dbReference type="InterPro" id="IPR015422">
    <property type="entry name" value="PyrdxlP-dep_Trfase_small"/>
</dbReference>
<sequence length="405" mass="44161">MITVEDVREHPNALARHYSRFRVGERLLLTGHSHQAWPDVALRGQLAAFDDAADAVDAKWDRAQARAEAVRAGFRALLGDPGAELALGANTHELVVRFLSTIDLPHRPRLVTTGGEFHSIRRQLDRLAEEGVELVRVPPEPVETLAARLGEAVDGRTGAVLVSSVLFETARIVPGLGDLAAVCAWRGVELLVDAYHALGVVPMSVPAEGLDAAWVVGGGYKYLQLGEGNCFLRIPPQALEARPVITGWFAEFGALAAERGDERVRYASGADRFAGATYDPTSHYRASEVFRFFEEHHLAPELLRRISLHQNELLARLFDKLDAPPALIDRDRAAPRSAFGGFLALRSPLAAELCRELAVRGVAADSRGEYLRLGPAPYLSDYQLTAAMSALGEIVHSRDHSPKSE</sequence>
<name>A0A9X2J0X7_9NOCA</name>
<dbReference type="Proteomes" id="UP001139157">
    <property type="component" value="Unassembled WGS sequence"/>
</dbReference>
<evidence type="ECO:0000313" key="1">
    <source>
        <dbReference type="EMBL" id="MCM6776396.1"/>
    </source>
</evidence>
<comment type="caution">
    <text evidence="1">The sequence shown here is derived from an EMBL/GenBank/DDBJ whole genome shotgun (WGS) entry which is preliminary data.</text>
</comment>
<dbReference type="InterPro" id="IPR015421">
    <property type="entry name" value="PyrdxlP-dep_Trfase_major"/>
</dbReference>
<reference evidence="1" key="1">
    <citation type="submission" date="2022-06" db="EMBL/GenBank/DDBJ databases">
        <title>Novel species in genus nocardia.</title>
        <authorList>
            <person name="Li F."/>
        </authorList>
    </citation>
    <scope>NUCLEOTIDE SEQUENCE</scope>
    <source>
        <strain evidence="1">CDC141</strain>
    </source>
</reference>
<evidence type="ECO:0008006" key="3">
    <source>
        <dbReference type="Google" id="ProtNLM"/>
    </source>
</evidence>
<dbReference type="Gene3D" id="3.40.640.10">
    <property type="entry name" value="Type I PLP-dependent aspartate aminotransferase-like (Major domain)"/>
    <property type="match status" value="1"/>
</dbReference>
<keyword evidence="2" id="KW-1185">Reference proteome</keyword>